<reference evidence="3" key="1">
    <citation type="journal article" date="2011" name="Nature">
        <title>Genome sequence and analysis of the tuber crop potato.</title>
        <authorList>
            <consortium name="The Potato Genome Sequencing Consortium"/>
        </authorList>
    </citation>
    <scope>NUCLEOTIDE SEQUENCE [LARGE SCALE GENOMIC DNA]</scope>
    <source>
        <strain evidence="3">cv. DM1-3 516 R44</strain>
    </source>
</reference>
<name>M1DIF9_SOLTU</name>
<dbReference type="AlphaFoldDB" id="M1DIF9"/>
<dbReference type="Gramene" id="PGSC0003DMT400089572">
    <property type="protein sequence ID" value="PGSC0003DMT400089572"/>
    <property type="gene ID" value="PGSC0003DMG400039143"/>
</dbReference>
<sequence>MSGSLIHGRDPRTVDQSTDRSSPPWMTTVASVKKQSGPSTMAPKKMVTYSKRGKSKSVAPSFRGVAEEGPAPTYAKGKRHRPHRTEAEKAHKKQRRQEKEARKASIADEELRQRRVSSRAFPRTVVKTNGHEVAREGSHLEEALRELVPYPHEPWFTPLAMVVVVDLRQCAPSLGNPWPLGSLIYDSNPHTSNSRALA</sequence>
<dbReference type="Proteomes" id="UP000011115">
    <property type="component" value="Unassembled WGS sequence"/>
</dbReference>
<keyword evidence="3" id="KW-1185">Reference proteome</keyword>
<evidence type="ECO:0000313" key="3">
    <source>
        <dbReference type="Proteomes" id="UP000011115"/>
    </source>
</evidence>
<dbReference type="PaxDb" id="4113-PGSC0003DMT400089572"/>
<reference evidence="2" key="2">
    <citation type="submission" date="2015-06" db="UniProtKB">
        <authorList>
            <consortium name="EnsemblPlants"/>
        </authorList>
    </citation>
    <scope>IDENTIFICATION</scope>
    <source>
        <strain evidence="2">DM1-3 516 R44</strain>
    </source>
</reference>
<organism evidence="2 3">
    <name type="scientific">Solanum tuberosum</name>
    <name type="common">Potato</name>
    <dbReference type="NCBI Taxonomy" id="4113"/>
    <lineage>
        <taxon>Eukaryota</taxon>
        <taxon>Viridiplantae</taxon>
        <taxon>Streptophyta</taxon>
        <taxon>Embryophyta</taxon>
        <taxon>Tracheophyta</taxon>
        <taxon>Spermatophyta</taxon>
        <taxon>Magnoliopsida</taxon>
        <taxon>eudicotyledons</taxon>
        <taxon>Gunneridae</taxon>
        <taxon>Pentapetalae</taxon>
        <taxon>asterids</taxon>
        <taxon>lamiids</taxon>
        <taxon>Solanales</taxon>
        <taxon>Solanaceae</taxon>
        <taxon>Solanoideae</taxon>
        <taxon>Solaneae</taxon>
        <taxon>Solanum</taxon>
    </lineage>
</organism>
<dbReference type="HOGENOM" id="CLU_1380237_0_0_1"/>
<protein>
    <submittedName>
        <fullName evidence="2">Uncharacterized protein</fullName>
    </submittedName>
</protein>
<feature type="compositionally biased region" description="Basic and acidic residues" evidence="1">
    <location>
        <begin position="97"/>
        <end position="113"/>
    </location>
</feature>
<feature type="region of interest" description="Disordered" evidence="1">
    <location>
        <begin position="1"/>
        <end position="115"/>
    </location>
</feature>
<accession>M1DIF9</accession>
<evidence type="ECO:0000256" key="1">
    <source>
        <dbReference type="SAM" id="MobiDB-lite"/>
    </source>
</evidence>
<proteinExistence type="predicted"/>
<feature type="compositionally biased region" description="Polar residues" evidence="1">
    <location>
        <begin position="14"/>
        <end position="39"/>
    </location>
</feature>
<dbReference type="InParanoid" id="M1DIF9"/>
<evidence type="ECO:0000313" key="2">
    <source>
        <dbReference type="EnsemblPlants" id="PGSC0003DMT400089572"/>
    </source>
</evidence>
<dbReference type="EnsemblPlants" id="PGSC0003DMT400089572">
    <property type="protein sequence ID" value="PGSC0003DMT400089572"/>
    <property type="gene ID" value="PGSC0003DMG400039143"/>
</dbReference>